<dbReference type="InterPro" id="IPR012677">
    <property type="entry name" value="Nucleotide-bd_a/b_plait_sf"/>
</dbReference>
<dbReference type="Pfam" id="PF00276">
    <property type="entry name" value="Ribosomal_L23"/>
    <property type="match status" value="1"/>
</dbReference>
<comment type="similarity">
    <text evidence="2">Belongs to the universal ribosomal protein uL23 family.</text>
</comment>
<dbReference type="EMBL" id="IAAA01019914">
    <property type="protein sequence ID" value="LAA07091.1"/>
    <property type="molecule type" value="mRNA"/>
</dbReference>
<sequence>MSSRVYPQFIKGNPKLRIFLPNFTMKLIKPKMAIPENQVHFIIPLAMTGHDCKNYLQQIYKVNVAQVHTKIITGDLKRTHKNYIIKDPDYKLAIVSLPHGQVFKFPDLFPKEKQEKKDKDQQRLMDQAEGLVKQRERNSDRMDVPSWF</sequence>
<dbReference type="GO" id="GO:0003735">
    <property type="term" value="F:structural constituent of ribosome"/>
    <property type="evidence" value="ECO:0007669"/>
    <property type="project" value="InterPro"/>
</dbReference>
<dbReference type="GO" id="GO:0005762">
    <property type="term" value="C:mitochondrial large ribosomal subunit"/>
    <property type="evidence" value="ECO:0007669"/>
    <property type="project" value="TreeGrafter"/>
</dbReference>
<comment type="subunit">
    <text evidence="6">Component of the mitochondrial ribosome large subunit (39S) which comprises a 16S rRNA and about 50 distinct proteins.</text>
</comment>
<evidence type="ECO:0000313" key="10">
    <source>
        <dbReference type="EMBL" id="LAA07091.1"/>
    </source>
</evidence>
<dbReference type="PANTHER" id="PTHR12059">
    <property type="entry name" value="RIBOSOMAL PROTEIN L23-RELATED"/>
    <property type="match status" value="1"/>
</dbReference>
<feature type="compositionally biased region" description="Basic and acidic residues" evidence="9">
    <location>
        <begin position="132"/>
        <end position="148"/>
    </location>
</feature>
<keyword evidence="4" id="KW-0496">Mitochondrion</keyword>
<protein>
    <recommendedName>
        <fullName evidence="7">Large ribosomal subunit protein uL23m</fullName>
    </recommendedName>
    <alternativeName>
        <fullName evidence="8">39S ribosomal protein L23, mitochondrial</fullName>
    </alternativeName>
</protein>
<dbReference type="InterPro" id="IPR012678">
    <property type="entry name" value="Ribosomal_uL23/eL15/eS24_sf"/>
</dbReference>
<evidence type="ECO:0000256" key="5">
    <source>
        <dbReference type="ARBA" id="ARBA00023274"/>
    </source>
</evidence>
<dbReference type="Gene3D" id="3.30.70.330">
    <property type="match status" value="1"/>
</dbReference>
<feature type="compositionally biased region" description="Basic and acidic residues" evidence="9">
    <location>
        <begin position="113"/>
        <end position="123"/>
    </location>
</feature>
<reference evidence="10" key="1">
    <citation type="journal article" date="2016" name="Mol. Ecol. Resour.">
        <title>Evaluation of the impact of RNA preservation methods of spiders for de novo transcriptome assembly.</title>
        <authorList>
            <person name="Kono N."/>
            <person name="Nakamura H."/>
            <person name="Ito Y."/>
            <person name="Tomita M."/>
            <person name="Arakawa K."/>
        </authorList>
    </citation>
    <scope>NUCLEOTIDE SEQUENCE</scope>
    <source>
        <tissue evidence="10">Whole body</tissue>
    </source>
</reference>
<dbReference type="AlphaFoldDB" id="A0A2L2YG27"/>
<evidence type="ECO:0000256" key="8">
    <source>
        <dbReference type="ARBA" id="ARBA00041375"/>
    </source>
</evidence>
<dbReference type="OrthoDB" id="275582at2759"/>
<dbReference type="GO" id="GO:0032543">
    <property type="term" value="P:mitochondrial translation"/>
    <property type="evidence" value="ECO:0007669"/>
    <property type="project" value="TreeGrafter"/>
</dbReference>
<evidence type="ECO:0000256" key="2">
    <source>
        <dbReference type="ARBA" id="ARBA00006700"/>
    </source>
</evidence>
<organism evidence="10">
    <name type="scientific">Parasteatoda tepidariorum</name>
    <name type="common">Common house spider</name>
    <name type="synonym">Achaearanea tepidariorum</name>
    <dbReference type="NCBI Taxonomy" id="114398"/>
    <lineage>
        <taxon>Eukaryota</taxon>
        <taxon>Metazoa</taxon>
        <taxon>Ecdysozoa</taxon>
        <taxon>Arthropoda</taxon>
        <taxon>Chelicerata</taxon>
        <taxon>Arachnida</taxon>
        <taxon>Araneae</taxon>
        <taxon>Araneomorphae</taxon>
        <taxon>Entelegynae</taxon>
        <taxon>Araneoidea</taxon>
        <taxon>Theridiidae</taxon>
        <taxon>Parasteatoda</taxon>
    </lineage>
</organism>
<evidence type="ECO:0000256" key="9">
    <source>
        <dbReference type="SAM" id="MobiDB-lite"/>
    </source>
</evidence>
<dbReference type="InterPro" id="IPR013025">
    <property type="entry name" value="Ribosomal_uL23-like"/>
</dbReference>
<dbReference type="PANTHER" id="PTHR12059:SF5">
    <property type="entry name" value="LARGE RIBOSOMAL SUBUNIT PROTEIN UL23M"/>
    <property type="match status" value="1"/>
</dbReference>
<evidence type="ECO:0000256" key="7">
    <source>
        <dbReference type="ARBA" id="ARBA00039977"/>
    </source>
</evidence>
<keyword evidence="5" id="KW-0687">Ribonucleoprotein</keyword>
<comment type="subcellular location">
    <subcellularLocation>
        <location evidence="1">Mitochondrion</location>
    </subcellularLocation>
</comment>
<keyword evidence="3 10" id="KW-0689">Ribosomal protein</keyword>
<dbReference type="GeneID" id="107440516"/>
<dbReference type="SUPFAM" id="SSF54189">
    <property type="entry name" value="Ribosomal proteins S24e, L23 and L15e"/>
    <property type="match status" value="1"/>
</dbReference>
<evidence type="ECO:0000256" key="4">
    <source>
        <dbReference type="ARBA" id="ARBA00023128"/>
    </source>
</evidence>
<dbReference type="KEGG" id="ptep:107440516"/>
<evidence type="ECO:0000256" key="3">
    <source>
        <dbReference type="ARBA" id="ARBA00022980"/>
    </source>
</evidence>
<dbReference type="RefSeq" id="XP_042903476.1">
    <property type="nucleotide sequence ID" value="XM_043047542.2"/>
</dbReference>
<dbReference type="OMA" id="PNFWLKL"/>
<dbReference type="FunFam" id="3.30.70.330:FF:000284">
    <property type="entry name" value="39S ribosomal protein L23, mitochondrial"/>
    <property type="match status" value="1"/>
</dbReference>
<accession>A0A2L2YG27</accession>
<feature type="region of interest" description="Disordered" evidence="9">
    <location>
        <begin position="113"/>
        <end position="148"/>
    </location>
</feature>
<name>A0A2L2YG27_PARTP</name>
<proteinExistence type="evidence at transcript level"/>
<evidence type="ECO:0000256" key="6">
    <source>
        <dbReference type="ARBA" id="ARBA00038782"/>
    </source>
</evidence>
<evidence type="ECO:0000256" key="1">
    <source>
        <dbReference type="ARBA" id="ARBA00004173"/>
    </source>
</evidence>